<evidence type="ECO:0008006" key="4">
    <source>
        <dbReference type="Google" id="ProtNLM"/>
    </source>
</evidence>
<proteinExistence type="predicted"/>
<gene>
    <name evidence="2" type="ORF">CCY01nite_19110</name>
</gene>
<protein>
    <recommendedName>
        <fullName evidence="4">Tetratricopeptide repeat-like domain-containing protein</fullName>
    </recommendedName>
</protein>
<evidence type="ECO:0000313" key="2">
    <source>
        <dbReference type="EMBL" id="GEP95651.1"/>
    </source>
</evidence>
<feature type="signal peptide" evidence="1">
    <location>
        <begin position="1"/>
        <end position="34"/>
    </location>
</feature>
<feature type="chain" id="PRO_5021966783" description="Tetratricopeptide repeat-like domain-containing protein" evidence="1">
    <location>
        <begin position="35"/>
        <end position="229"/>
    </location>
</feature>
<name>A0A512RIX0_9BACT</name>
<evidence type="ECO:0000313" key="3">
    <source>
        <dbReference type="Proteomes" id="UP000321436"/>
    </source>
</evidence>
<dbReference type="Proteomes" id="UP000321436">
    <property type="component" value="Unassembled WGS sequence"/>
</dbReference>
<sequence length="229" mass="25431">MKPSRFHLTRKKLNMKQILFSLVLAGGVTFAAQAQSEQYNDAMKQQVGLLDSSNTYNAGGMQQLANTFERIAQAEQTQWLPYYYAAYCRVNEAYMTKDKGKIDELADMALVNAEKAQALKGKDADINCILSMILSARIGVDPMTRGMKYGPESAAVLEEAKKMDPENPRVYMLQGQALLYTPEAFGGSKTKAKEMFEVALTKFAAAKPASSIVPQWGEAYTKMLIEQIK</sequence>
<reference evidence="2 3" key="1">
    <citation type="submission" date="2019-07" db="EMBL/GenBank/DDBJ databases">
        <title>Whole genome shotgun sequence of Chitinophaga cymbidii NBRC 109752.</title>
        <authorList>
            <person name="Hosoyama A."/>
            <person name="Uohara A."/>
            <person name="Ohji S."/>
            <person name="Ichikawa N."/>
        </authorList>
    </citation>
    <scope>NUCLEOTIDE SEQUENCE [LARGE SCALE GENOMIC DNA]</scope>
    <source>
        <strain evidence="2 3">NBRC 109752</strain>
    </source>
</reference>
<dbReference type="EMBL" id="BKAU01000001">
    <property type="protein sequence ID" value="GEP95651.1"/>
    <property type="molecule type" value="Genomic_DNA"/>
</dbReference>
<keyword evidence="1" id="KW-0732">Signal</keyword>
<comment type="caution">
    <text evidence="2">The sequence shown here is derived from an EMBL/GenBank/DDBJ whole genome shotgun (WGS) entry which is preliminary data.</text>
</comment>
<dbReference type="InterPro" id="IPR011990">
    <property type="entry name" value="TPR-like_helical_dom_sf"/>
</dbReference>
<evidence type="ECO:0000256" key="1">
    <source>
        <dbReference type="SAM" id="SignalP"/>
    </source>
</evidence>
<accession>A0A512RIX0</accession>
<dbReference type="Gene3D" id="1.25.40.10">
    <property type="entry name" value="Tetratricopeptide repeat domain"/>
    <property type="match status" value="1"/>
</dbReference>
<organism evidence="2 3">
    <name type="scientific">Chitinophaga cymbidii</name>
    <dbReference type="NCBI Taxonomy" id="1096750"/>
    <lineage>
        <taxon>Bacteria</taxon>
        <taxon>Pseudomonadati</taxon>
        <taxon>Bacteroidota</taxon>
        <taxon>Chitinophagia</taxon>
        <taxon>Chitinophagales</taxon>
        <taxon>Chitinophagaceae</taxon>
        <taxon>Chitinophaga</taxon>
    </lineage>
</organism>
<keyword evidence="3" id="KW-1185">Reference proteome</keyword>
<dbReference type="AlphaFoldDB" id="A0A512RIX0"/>